<proteinExistence type="inferred from homology"/>
<protein>
    <submittedName>
        <fullName evidence="2">Asp/Glu racemase</fullName>
    </submittedName>
</protein>
<evidence type="ECO:0000256" key="1">
    <source>
        <dbReference type="ARBA" id="ARBA00038414"/>
    </source>
</evidence>
<dbReference type="Proteomes" id="UP000185494">
    <property type="component" value="Chromosome 2"/>
</dbReference>
<dbReference type="Gene3D" id="3.40.50.12500">
    <property type="match status" value="1"/>
</dbReference>
<dbReference type="AlphaFoldDB" id="A0A1L7ALH1"/>
<reference evidence="2 3" key="1">
    <citation type="submission" date="2016-05" db="EMBL/GenBank/DDBJ databases">
        <title>Complete Genome and Methylome Analysis of Psychrotrophic Bacterial Isolates from Antarctic Lake Untersee.</title>
        <authorList>
            <person name="Fomenkov A."/>
            <person name="Akimov V.N."/>
            <person name="Vasilyeva L.V."/>
            <person name="Andersen D."/>
            <person name="Vincze T."/>
            <person name="Roberts R.J."/>
        </authorList>
    </citation>
    <scope>NUCLEOTIDE SEQUENCE [LARGE SCALE GENOMIC DNA]</scope>
    <source>
        <strain evidence="2 3">U14-5</strain>
    </source>
</reference>
<dbReference type="eggNOG" id="COG4126">
    <property type="taxonomic scope" value="Bacteria"/>
</dbReference>
<dbReference type="GO" id="GO:0047661">
    <property type="term" value="F:amino-acid racemase activity"/>
    <property type="evidence" value="ECO:0007669"/>
    <property type="project" value="InterPro"/>
</dbReference>
<dbReference type="PANTHER" id="PTHR28047:SF5">
    <property type="entry name" value="PROTEIN DCG1"/>
    <property type="match status" value="1"/>
</dbReference>
<dbReference type="Pfam" id="PF01177">
    <property type="entry name" value="Asp_Glu_race"/>
    <property type="match status" value="1"/>
</dbReference>
<dbReference type="KEGG" id="rgi:RGI145_19750"/>
<dbReference type="InterPro" id="IPR053714">
    <property type="entry name" value="Iso_Racemase_Enz_sf"/>
</dbReference>
<dbReference type="PANTHER" id="PTHR28047">
    <property type="entry name" value="PROTEIN DCG1"/>
    <property type="match status" value="1"/>
</dbReference>
<dbReference type="InterPro" id="IPR052186">
    <property type="entry name" value="Hydantoin_racemase-like"/>
</dbReference>
<evidence type="ECO:0000313" key="3">
    <source>
        <dbReference type="Proteomes" id="UP000185494"/>
    </source>
</evidence>
<dbReference type="STRING" id="257708.RGI145_19750"/>
<sequence length="213" mass="22374">MSRILVVNPNSSASCTDTIRDAVQSLVLAHGPRLEVTGLPEGPPAIATWSDWHAVAEPLCRLVEAEPAEAYVIACVSDPAIDLLRSVTPRPVLGALRSGIAAAVARGERFGIVAFVEASVQRQRRVLQAMGLEARCVASLPLNLPMEVLTGTEGPRPRLLELGQALKARGADSVILGCAGMAGHRRFLEDALGLPVIEPCQAAVAQALLATLP</sequence>
<dbReference type="PROSITE" id="PS51257">
    <property type="entry name" value="PROKAR_LIPOPROTEIN"/>
    <property type="match status" value="1"/>
</dbReference>
<comment type="similarity">
    <text evidence="1">Belongs to the HyuE racemase family.</text>
</comment>
<accession>A0A1L7ALH1</accession>
<evidence type="ECO:0000313" key="2">
    <source>
        <dbReference type="EMBL" id="APT59579.1"/>
    </source>
</evidence>
<dbReference type="InterPro" id="IPR015942">
    <property type="entry name" value="Asp/Glu/hydantoin_racemase"/>
</dbReference>
<gene>
    <name evidence="2" type="ORF">RGI145_19750</name>
</gene>
<dbReference type="EMBL" id="CP015584">
    <property type="protein sequence ID" value="APT59579.1"/>
    <property type="molecule type" value="Genomic_DNA"/>
</dbReference>
<name>A0A1L7ALH1_9PROT</name>
<organism evidence="2 3">
    <name type="scientific">Roseomonas gilardii</name>
    <dbReference type="NCBI Taxonomy" id="257708"/>
    <lineage>
        <taxon>Bacteria</taxon>
        <taxon>Pseudomonadati</taxon>
        <taxon>Pseudomonadota</taxon>
        <taxon>Alphaproteobacteria</taxon>
        <taxon>Acetobacterales</taxon>
        <taxon>Roseomonadaceae</taxon>
        <taxon>Roseomonas</taxon>
    </lineage>
</organism>
<dbReference type="RefSeq" id="WP_075800291.1">
    <property type="nucleotide sequence ID" value="NZ_CP015584.1"/>
</dbReference>